<evidence type="ECO:0000313" key="2">
    <source>
        <dbReference type="Proteomes" id="UP000309450"/>
    </source>
</evidence>
<gene>
    <name evidence="1" type="ORF">E7811_07815</name>
</gene>
<protein>
    <submittedName>
        <fullName evidence="1">Spheroidene monooxygenase</fullName>
    </submittedName>
</protein>
<dbReference type="InterPro" id="IPR049574">
    <property type="entry name" value="CrtA-like"/>
</dbReference>
<name>A0A4S3MSM1_9RHOB</name>
<dbReference type="Proteomes" id="UP000309450">
    <property type="component" value="Unassembled WGS sequence"/>
</dbReference>
<organism evidence="1 2">
    <name type="scientific">Aliigemmobacter aestuarii</name>
    <dbReference type="NCBI Taxonomy" id="1445661"/>
    <lineage>
        <taxon>Bacteria</taxon>
        <taxon>Pseudomonadati</taxon>
        <taxon>Pseudomonadota</taxon>
        <taxon>Alphaproteobacteria</taxon>
        <taxon>Rhodobacterales</taxon>
        <taxon>Paracoccaceae</taxon>
        <taxon>Aliigemmobacter</taxon>
    </lineage>
</organism>
<comment type="caution">
    <text evidence="1">The sequence shown here is derived from an EMBL/GenBank/DDBJ whole genome shotgun (WGS) entry which is preliminary data.</text>
</comment>
<accession>A0A4S3MSM1</accession>
<proteinExistence type="predicted"/>
<dbReference type="GO" id="GO:0004497">
    <property type="term" value="F:monooxygenase activity"/>
    <property type="evidence" value="ECO:0007669"/>
    <property type="project" value="UniProtKB-KW"/>
</dbReference>
<dbReference type="OrthoDB" id="1122317at2"/>
<dbReference type="EMBL" id="SSND01000001">
    <property type="protein sequence ID" value="THD85586.1"/>
    <property type="molecule type" value="Genomic_DNA"/>
</dbReference>
<dbReference type="RefSeq" id="WP_136393958.1">
    <property type="nucleotide sequence ID" value="NZ_SSND01000001.1"/>
</dbReference>
<dbReference type="AlphaFoldDB" id="A0A4S3MSM1"/>
<keyword evidence="1" id="KW-0503">Monooxygenase</keyword>
<dbReference type="NCBIfam" id="NF045923">
    <property type="entry name" value="SpheroidMoxCrtARhod"/>
    <property type="match status" value="1"/>
</dbReference>
<keyword evidence="2" id="KW-1185">Reference proteome</keyword>
<keyword evidence="1" id="KW-0560">Oxidoreductase</keyword>
<reference evidence="1 2" key="1">
    <citation type="submission" date="2019-04" db="EMBL/GenBank/DDBJ databases">
        <title>Draft genome sequence of Gemmobacter aestuarii sp. nov.</title>
        <authorList>
            <person name="Hameed A."/>
            <person name="Lin S.-Y."/>
            <person name="Shahina M."/>
            <person name="Lai W.-A."/>
            <person name="Young C.-C."/>
        </authorList>
    </citation>
    <scope>NUCLEOTIDE SEQUENCE [LARGE SCALE GENOMIC DNA]</scope>
    <source>
        <strain evidence="1 2">CC-PW-75</strain>
    </source>
</reference>
<sequence length="248" mass="27093">MSVATLSLFRFASLRSRLWVIGQMALARRSAAWAGSARFVKLCGSGSGVGFTPQPNWSVWAIFAVWPDEARAREHIDRHPVFARWRSHAIEDWTIFLSPVSARGSWGGVNPLIDPSAERASRTAGPIAALTRATVRPQFALAFWRRVPDISKVIGSDPKVLFKIGIGEVPLLHQVTFSVWPDAESMAAFARQMGPHARAMQAVRDEGWFSEELYARFRVLGTAGAWGDKDPLADALAGAAAAGRRDAA</sequence>
<dbReference type="CDD" id="cd21650">
    <property type="entry name" value="CrtA-like"/>
    <property type="match status" value="1"/>
</dbReference>
<evidence type="ECO:0000313" key="1">
    <source>
        <dbReference type="EMBL" id="THD85586.1"/>
    </source>
</evidence>